<proteinExistence type="predicted"/>
<gene>
    <name evidence="1" type="ORF">TPC1_31296</name>
</gene>
<evidence type="ECO:0000313" key="1">
    <source>
        <dbReference type="EMBL" id="JAP89209.1"/>
    </source>
</evidence>
<name>A0A146K0T9_9EUKA</name>
<reference evidence="1" key="1">
    <citation type="submission" date="2015-07" db="EMBL/GenBank/DDBJ databases">
        <title>Adaptation to a free-living lifestyle via gene acquisitions in the diplomonad Trepomonas sp. PC1.</title>
        <authorList>
            <person name="Xu F."/>
            <person name="Jerlstrom-Hultqvist J."/>
            <person name="Kolisko M."/>
            <person name="Simpson A.G.B."/>
            <person name="Roger A.J."/>
            <person name="Svard S.G."/>
            <person name="Andersson J.O."/>
        </authorList>
    </citation>
    <scope>NUCLEOTIDE SEQUENCE</scope>
    <source>
        <strain evidence="1">PC1</strain>
    </source>
</reference>
<sequence length="383" mass="44131">NIVEPKLIQGEKVFNLSQRIFQHRLKRFHQAIKDKCAIEFPECNQDDFRMASPSQSLSTQPEEEKPQLLIGVLIAKYPKRKTAAKKYETLLEVEFQGAEALNLEDPIFFLKCEHVVVELKDFSYALQPGIVLGVVGAKTADEKFLVQKLVTPFTFSLQKADFEPADKQQAILIQNRLCDLQFEAMMSFQFSQNQQMLLSAPLEEFQEKDFEFSPTGTFLKTLYNFKKFDQICSQLTNKLCVKVMTNLQSCTNKSFPLEEIPLGICELCSMAGVEMQKCPLKFRLQNLTVQVFDGWFCQFYKEEQVISDILQSGLLMPQLGGIIDIWNMDEEFNQLDCDVLVIMSEKEESQVFQCMQDDKPIKIVFLGKYQGIFLDESGKTEQW</sequence>
<accession>A0A146K0T9</accession>
<feature type="non-terminal residue" evidence="1">
    <location>
        <position position="1"/>
    </location>
</feature>
<protein>
    <submittedName>
        <fullName evidence="1">Uncharacterized protein</fullName>
    </submittedName>
</protein>
<feature type="non-terminal residue" evidence="1">
    <location>
        <position position="383"/>
    </location>
</feature>
<organism evidence="1">
    <name type="scientific">Trepomonas sp. PC1</name>
    <dbReference type="NCBI Taxonomy" id="1076344"/>
    <lineage>
        <taxon>Eukaryota</taxon>
        <taxon>Metamonada</taxon>
        <taxon>Diplomonadida</taxon>
        <taxon>Hexamitidae</taxon>
        <taxon>Hexamitinae</taxon>
        <taxon>Trepomonas</taxon>
    </lineage>
</organism>
<dbReference type="AlphaFoldDB" id="A0A146K0T9"/>
<dbReference type="EMBL" id="GDID01007397">
    <property type="protein sequence ID" value="JAP89209.1"/>
    <property type="molecule type" value="Transcribed_RNA"/>
</dbReference>